<dbReference type="Pfam" id="PF11573">
    <property type="entry name" value="Med23"/>
    <property type="match status" value="1"/>
</dbReference>
<keyword evidence="3" id="KW-0805">Transcription regulation</keyword>
<keyword evidence="8" id="KW-1185">Reference proteome</keyword>
<dbReference type="GO" id="GO:0016592">
    <property type="term" value="C:mediator complex"/>
    <property type="evidence" value="ECO:0007669"/>
    <property type="project" value="TreeGrafter"/>
</dbReference>
<dbReference type="PANTHER" id="PTHR12691:SF10">
    <property type="entry name" value="MEDIATOR OF RNA POLYMERASE II TRANSCRIPTION SUBUNIT 23"/>
    <property type="match status" value="1"/>
</dbReference>
<dbReference type="GO" id="GO:0005667">
    <property type="term" value="C:transcription regulator complex"/>
    <property type="evidence" value="ECO:0007669"/>
    <property type="project" value="TreeGrafter"/>
</dbReference>
<feature type="region of interest" description="Disordered" evidence="6">
    <location>
        <begin position="201"/>
        <end position="221"/>
    </location>
</feature>
<evidence type="ECO:0000256" key="3">
    <source>
        <dbReference type="ARBA" id="ARBA00023015"/>
    </source>
</evidence>
<dbReference type="GO" id="GO:0010628">
    <property type="term" value="P:positive regulation of gene expression"/>
    <property type="evidence" value="ECO:0007669"/>
    <property type="project" value="TreeGrafter"/>
</dbReference>
<dbReference type="EMBL" id="LVLJ01003949">
    <property type="protein sequence ID" value="OAE19012.1"/>
    <property type="molecule type" value="Genomic_DNA"/>
</dbReference>
<reference evidence="7" key="1">
    <citation type="submission" date="2016-03" db="EMBL/GenBank/DDBJ databases">
        <title>Mechanisms controlling the formation of the plant cell surface in tip-growing cells are functionally conserved among land plants.</title>
        <authorList>
            <person name="Honkanen S."/>
            <person name="Jones V.A."/>
            <person name="Morieri G."/>
            <person name="Champion C."/>
            <person name="Hetherington A.J."/>
            <person name="Kelly S."/>
            <person name="Saint-Marcoux D."/>
            <person name="Proust H."/>
            <person name="Prescott H."/>
            <person name="Dolan L."/>
        </authorList>
    </citation>
    <scope>NUCLEOTIDE SEQUENCE [LARGE SCALE GENOMIC DNA]</scope>
    <source>
        <tissue evidence="7">Whole gametophyte</tissue>
    </source>
</reference>
<dbReference type="GO" id="GO:0006357">
    <property type="term" value="P:regulation of transcription by RNA polymerase II"/>
    <property type="evidence" value="ECO:0007669"/>
    <property type="project" value="TreeGrafter"/>
</dbReference>
<comment type="similarity">
    <text evidence="2">Belongs to the Mediator complex subunit 23 family.</text>
</comment>
<sequence>MELSSGGGVSGAVANVGNGAPAAQNARVAVQDLFNLYLGRSTTSKSDAISREQQSSKLRRKMSATNRPQPPKDENFLADYQELQTMFADAEQLRSSTEAVLAMLVVQCSYHSLQVEFLLSALQTLTKLNLIRWDTFLPLLLRAVSACETAGLQQAPPATSTPASVASHMLGNSTTPPLSAPASPAPPLSSSLIASPTHSAVDTSSNILPSNTATGSTNGSGGKIVSGPRVVTWLRPLVCKILQAALEAELKPVACYDVLVQIVSWINQWDLRSATAGERPSVNKDDGRVESTAWLHDCVELIWALIDEGKCRVPFYALLHDRSQLKIEHWPEDELLFALFLEVHRRRDKISLHIQMLDHHLHCPTFATLRMTALTYVGSLGEPLHGEDVANAIPRGSLEWERALRCLRHALRFNPSADWWKKVLLSAPRYRQQTQGQAAPPRAALISLTQPASEFSADMTCEAVVDRIMELMTPINAASSSAYVSMTEAGRWQEWLIFADLFYFFMRSGYIDFLEFIDRLAARFARGDQPVMRSNHVTWLLAQVFRLETVTAALSSDSKKLETAQKILSFHMAERPVDQTTNLAPQTMLLDFVGSSQILRLWSINRAMMEQLTGNRMPEHIQKGKQIDEWWKQVLKGERVLDYSNLDDKSMGMVWVLSHTVSQPICEAVMAWLNSKGAADYMSPGQTGDRLAIIHETRPLPIVLLSGLSLHMSSRLINNIEEVMFPGQHVPSIGMVETYVRLLLVVPQTLFRHHVNGMMQRYQQGLAKPGVSLLLLEILNYRLIPLYRYQNKIKQLLFDIAKILITVKTKRGEHRLFRLAENLGINLILSMRDVFLIKKELKGASTEFTETLNRVMVINLAITMKTRGIQDFDQLVILQPALEQILANSQHTWSEKTMRHFPPTLRDVLSGRPDKRQQMIQQWQAAEATVMHTLRAVLSPAHDLAYAMTTLNAMNFSQHRQYLCAGALMLMDGHLESINTANLGRLIKELSPEEVTTNIYTMVDVLLHNIQMQLQHGHLAHDLLLRASAGLAVLMWTQEILPFDITLLALADRDDDTNALRLVIGLLLDRPEFLQRMQHQCVSRGQQEHWMQPGPFQRLDPQQALGQHLAGKDRYPIFFDEMSLRALPVIPLIIYRLIENDATDTAERLLFSYQRLLLHHPAQFSFVRDTLAYFYGSLPTKLIVGLLRGLDLNKIPFSEAFLQHVGGQNPGNILPHEYYHNLLQGLVNKVIPPSSKSRTSAAGPDGLPGLARSGSNRSQAPGSGNATGAAEVHKVFYQHIDPGTYSQLVLETAVVELLSLPPPSTQVVTMLVNAAVRVPSPPAHSTGSGGLVNPCLSTVGTPRSPLLPTSPTNAGDNQNAASNTGAASNSVNLLTSCPLVIQACGLLLAQLPTAFHGGFYSETARIIKECWWVSDTTRAPKEMDAVFGHTVWDPTWAVQDEMSSVVGNTLALLHAFSANLPFDWLEGMHSVITLQRPISSVAHLRLAFRIMGPLLPRLVISRTLFAKTLALLFTVMADVFGRNSVVSANCEAAEISDLVDFLEQELMNCVVVVRHHAVMMETQGISSAVGKPRPETLMLCSKAVERLRPDLQHLFRHLSADVNTSIYAATHPKMAQLQQQAQQALQAHQRPPQSTMLTVI</sequence>
<feature type="compositionally biased region" description="Low complexity" evidence="6">
    <location>
        <begin position="155"/>
        <end position="186"/>
    </location>
</feature>
<feature type="region of interest" description="Disordered" evidence="6">
    <location>
        <begin position="152"/>
        <end position="186"/>
    </location>
</feature>
<feature type="compositionally biased region" description="Polar residues" evidence="6">
    <location>
        <begin position="1253"/>
        <end position="1266"/>
    </location>
</feature>
<evidence type="ECO:0000256" key="2">
    <source>
        <dbReference type="ARBA" id="ARBA00010222"/>
    </source>
</evidence>
<evidence type="ECO:0000256" key="4">
    <source>
        <dbReference type="ARBA" id="ARBA00023163"/>
    </source>
</evidence>
<comment type="subcellular location">
    <subcellularLocation>
        <location evidence="1">Nucleus</location>
    </subcellularLocation>
</comment>
<name>A0A176VF58_MARPO</name>
<proteinExistence type="inferred from homology"/>
<feature type="region of interest" description="Disordered" evidence="6">
    <location>
        <begin position="1343"/>
        <end position="1365"/>
    </location>
</feature>
<dbReference type="Proteomes" id="UP000077202">
    <property type="component" value="Unassembled WGS sequence"/>
</dbReference>
<gene>
    <name evidence="7" type="ORF">AXG93_2839s1070</name>
</gene>
<feature type="region of interest" description="Disordered" evidence="6">
    <location>
        <begin position="1234"/>
        <end position="1267"/>
    </location>
</feature>
<evidence type="ECO:0000313" key="7">
    <source>
        <dbReference type="EMBL" id="OAE19012.1"/>
    </source>
</evidence>
<comment type="caution">
    <text evidence="7">The sequence shown here is derived from an EMBL/GenBank/DDBJ whole genome shotgun (WGS) entry which is preliminary data.</text>
</comment>
<dbReference type="InterPro" id="IPR021629">
    <property type="entry name" value="Mediator_Med23"/>
</dbReference>
<evidence type="ECO:0000256" key="1">
    <source>
        <dbReference type="ARBA" id="ARBA00004123"/>
    </source>
</evidence>
<accession>A0A176VF58</accession>
<dbReference type="PANTHER" id="PTHR12691">
    <property type="entry name" value="MEDIATOR OF RNA POLYMERASE II TRANSCRIPTION SUBUNIT 23"/>
    <property type="match status" value="1"/>
</dbReference>
<evidence type="ECO:0000313" key="8">
    <source>
        <dbReference type="Proteomes" id="UP000077202"/>
    </source>
</evidence>
<evidence type="ECO:0000256" key="6">
    <source>
        <dbReference type="SAM" id="MobiDB-lite"/>
    </source>
</evidence>
<feature type="compositionally biased region" description="Polar residues" evidence="6">
    <location>
        <begin position="45"/>
        <end position="56"/>
    </location>
</feature>
<evidence type="ECO:0000256" key="5">
    <source>
        <dbReference type="ARBA" id="ARBA00023242"/>
    </source>
</evidence>
<evidence type="ECO:0008006" key="9">
    <source>
        <dbReference type="Google" id="ProtNLM"/>
    </source>
</evidence>
<keyword evidence="5" id="KW-0539">Nucleus</keyword>
<keyword evidence="4" id="KW-0804">Transcription</keyword>
<protein>
    <recommendedName>
        <fullName evidence="9">Mediator complex subunit 23</fullName>
    </recommendedName>
</protein>
<organism evidence="7 8">
    <name type="scientific">Marchantia polymorpha subsp. ruderalis</name>
    <dbReference type="NCBI Taxonomy" id="1480154"/>
    <lineage>
        <taxon>Eukaryota</taxon>
        <taxon>Viridiplantae</taxon>
        <taxon>Streptophyta</taxon>
        <taxon>Embryophyta</taxon>
        <taxon>Marchantiophyta</taxon>
        <taxon>Marchantiopsida</taxon>
        <taxon>Marchantiidae</taxon>
        <taxon>Marchantiales</taxon>
        <taxon>Marchantiaceae</taxon>
        <taxon>Marchantia</taxon>
    </lineage>
</organism>
<feature type="region of interest" description="Disordered" evidence="6">
    <location>
        <begin position="45"/>
        <end position="73"/>
    </location>
</feature>